<dbReference type="InterPro" id="IPR036085">
    <property type="entry name" value="PAZ_dom_sf"/>
</dbReference>
<sequence length="1133" mass="126168">MAGGAGRQRAGDGAGNGNNGNGNGQYQGGPPQQYQQYQPQGPVNASTMPPPKPRSGGFDGPGEHNRNNSQNPHGNQGPPPGYGSNQGSNQGTPLGTPLLSPRIPILQMQSGVLPGSPRGSPMLMQVGPGTPGRNTPQGSQPNTPGRNPQQGPPQQYMQQGPPQMMQPGSGPQPQGQRGPNPFGSGMGFDPARPVVPKEKVITNTRIELPPDAYKLNGPEYDFPNELPLRKGVFNTTGKAVNIQVNQYRITDWFKGDIQQYDINIGNGAEKRGKIMAVWKSKAVQERLRAAFPPGAQYLWDGNKLAWSRFKIGELRIAVNFDIEKGRQPREGREPDVAYCVIRPTATIRMSVISAYLSQQIQFDSSVLGAITFLDHCMRQGPSEQYTMIKRSFFSRGNTSHPLDNVVVAMKGVYTSIRLCSPNASVGPPGTGLALNVDVANGTFWAAQDVHQAARNFCNQRNRQLSYQVFRDLLLPVKDGKGGWTKSEDFKNLAKFVKLKFVVKHRGKGDDKKEYSIKKFTFEKGEKYSSTGANAKNTFFKFRNRTTNVEEEISIFEYFKKTYNYEIQFWNLPLIITDRSGMFPMELCTICPNQRYNFKLSPDQTANMIKFAVTRPKERIQSIEHGVNMLKWHEDRYLKHFDVKVNPTMTTTQARILPNPEIQFDRAKLNPGTAGRWDLRGKKFLLPNPEPLNSWGFVVVGGCIQDTNVRNFINVFVSTYIGHGGKIANKNPPIYRQTQNEDLPTLVGNARRAIGDAAKAAPQIIFYILPGRDSFMYERLKKNSECRFGLMSQCMNVAHVNKAQPQYCSNVCMKVNAKLGGTTSKVVSPKGFFSRPTMIIGADVSHPAPGSPQASMAAVTMSFDRDCCRYAAAVQTNGYRVEMITPANINQLIIPYVKKWMAMVGGGGLPQHIYYFRDGVSEGQYSHVLNQELADMKKCMLDAFGPQTQKIQWTVTVCTKRHHIRFFPKDSQAGDRNANALPGTLVERDITHPYEYDFYLCAHSAIQGTARPVHYHVLKDEANVPVADFQKMIYQFSYQYMRSTTPVSLFPAIYYAHLASNRARAHESRPASDGPRGGQKFEERRADLARRGTTNDDTSATGSNNQTEAAPLLPIGNPDNEDVIWKIRSGMWYI</sequence>
<dbReference type="Gene3D" id="3.30.420.10">
    <property type="entry name" value="Ribonuclease H-like superfamily/Ribonuclease H"/>
    <property type="match status" value="1"/>
</dbReference>
<keyword evidence="6" id="KW-1185">Reference proteome</keyword>
<evidence type="ECO:0000313" key="5">
    <source>
        <dbReference type="EMBL" id="KAL2072104.1"/>
    </source>
</evidence>
<evidence type="ECO:0000259" key="3">
    <source>
        <dbReference type="PROSITE" id="PS50821"/>
    </source>
</evidence>
<dbReference type="PANTHER" id="PTHR22891">
    <property type="entry name" value="EUKARYOTIC TRANSLATION INITIATION FACTOR 2C"/>
    <property type="match status" value="1"/>
</dbReference>
<dbReference type="Pfam" id="PF08699">
    <property type="entry name" value="ArgoL1"/>
    <property type="match status" value="1"/>
</dbReference>
<dbReference type="Pfam" id="PF16488">
    <property type="entry name" value="ArgoL2"/>
    <property type="match status" value="1"/>
</dbReference>
<dbReference type="Pfam" id="PF02171">
    <property type="entry name" value="Piwi"/>
    <property type="match status" value="1"/>
</dbReference>
<comment type="similarity">
    <text evidence="1">Belongs to the argonaute family.</text>
</comment>
<dbReference type="PROSITE" id="PS50821">
    <property type="entry name" value="PAZ"/>
    <property type="match status" value="1"/>
</dbReference>
<dbReference type="CDD" id="cd02846">
    <property type="entry name" value="PAZ_argonaute_like"/>
    <property type="match status" value="1"/>
</dbReference>
<dbReference type="InterPro" id="IPR003165">
    <property type="entry name" value="Piwi"/>
</dbReference>
<comment type="caution">
    <text evidence="5">The sequence shown here is derived from an EMBL/GenBank/DDBJ whole genome shotgun (WGS) entry which is preliminary data.</text>
</comment>
<reference evidence="5 6" key="1">
    <citation type="journal article" date="2024" name="Commun. Biol.">
        <title>Comparative genomic analysis of thermophilic fungi reveals convergent evolutionary adaptations and gene losses.</title>
        <authorList>
            <person name="Steindorff A.S."/>
            <person name="Aguilar-Pontes M.V."/>
            <person name="Robinson A.J."/>
            <person name="Andreopoulos B."/>
            <person name="LaButti K."/>
            <person name="Kuo A."/>
            <person name="Mondo S."/>
            <person name="Riley R."/>
            <person name="Otillar R."/>
            <person name="Haridas S."/>
            <person name="Lipzen A."/>
            <person name="Grimwood J."/>
            <person name="Schmutz J."/>
            <person name="Clum A."/>
            <person name="Reid I.D."/>
            <person name="Moisan M.C."/>
            <person name="Butler G."/>
            <person name="Nguyen T.T.M."/>
            <person name="Dewar K."/>
            <person name="Conant G."/>
            <person name="Drula E."/>
            <person name="Henrissat B."/>
            <person name="Hansel C."/>
            <person name="Singer S."/>
            <person name="Hutchinson M.I."/>
            <person name="de Vries R.P."/>
            <person name="Natvig D.O."/>
            <person name="Powell A.J."/>
            <person name="Tsang A."/>
            <person name="Grigoriev I.V."/>
        </authorList>
    </citation>
    <scope>NUCLEOTIDE SEQUENCE [LARGE SCALE GENOMIC DNA]</scope>
    <source>
        <strain evidence="5 6">CBS 494.80</strain>
    </source>
</reference>
<dbReference type="Gene3D" id="3.40.50.2300">
    <property type="match status" value="1"/>
</dbReference>
<feature type="compositionally biased region" description="Gly residues" evidence="2">
    <location>
        <begin position="1"/>
        <end position="27"/>
    </location>
</feature>
<feature type="region of interest" description="Disordered" evidence="2">
    <location>
        <begin position="1"/>
        <end position="193"/>
    </location>
</feature>
<evidence type="ECO:0000256" key="1">
    <source>
        <dbReference type="RuleBase" id="RU361178"/>
    </source>
</evidence>
<dbReference type="InterPro" id="IPR012337">
    <property type="entry name" value="RNaseH-like_sf"/>
</dbReference>
<accession>A0ABR4CQI6</accession>
<dbReference type="InterPro" id="IPR014811">
    <property type="entry name" value="ArgoL1"/>
</dbReference>
<dbReference type="SMART" id="SM00949">
    <property type="entry name" value="PAZ"/>
    <property type="match status" value="1"/>
</dbReference>
<dbReference type="InterPro" id="IPR003100">
    <property type="entry name" value="PAZ_dom"/>
</dbReference>
<feature type="domain" description="Piwi" evidence="4">
    <location>
        <begin position="763"/>
        <end position="1067"/>
    </location>
</feature>
<evidence type="ECO:0000259" key="4">
    <source>
        <dbReference type="PROSITE" id="PS50822"/>
    </source>
</evidence>
<protein>
    <submittedName>
        <fullName evidence="5">Uncharacterized protein</fullName>
    </submittedName>
</protein>
<feature type="compositionally biased region" description="Low complexity" evidence="2">
    <location>
        <begin position="28"/>
        <end position="42"/>
    </location>
</feature>
<feature type="compositionally biased region" description="Low complexity" evidence="2">
    <location>
        <begin position="140"/>
        <end position="181"/>
    </location>
</feature>
<dbReference type="InterPro" id="IPR032472">
    <property type="entry name" value="ArgoL2"/>
</dbReference>
<dbReference type="InterPro" id="IPR032474">
    <property type="entry name" value="Argonaute_N"/>
</dbReference>
<dbReference type="SMART" id="SM01163">
    <property type="entry name" value="DUF1785"/>
    <property type="match status" value="1"/>
</dbReference>
<evidence type="ECO:0000256" key="2">
    <source>
        <dbReference type="SAM" id="MobiDB-lite"/>
    </source>
</evidence>
<feature type="compositionally biased region" description="Polar residues" evidence="2">
    <location>
        <begin position="1094"/>
        <end position="1107"/>
    </location>
</feature>
<dbReference type="CDD" id="cd04657">
    <property type="entry name" value="Piwi_ago-like"/>
    <property type="match status" value="1"/>
</dbReference>
<name>A0ABR4CQI6_9HELO</name>
<dbReference type="SMART" id="SM00950">
    <property type="entry name" value="Piwi"/>
    <property type="match status" value="1"/>
</dbReference>
<feature type="region of interest" description="Disordered" evidence="2">
    <location>
        <begin position="1087"/>
        <end position="1114"/>
    </location>
</feature>
<dbReference type="EMBL" id="JAZHXI010000004">
    <property type="protein sequence ID" value="KAL2072104.1"/>
    <property type="molecule type" value="Genomic_DNA"/>
</dbReference>
<dbReference type="Pfam" id="PF16486">
    <property type="entry name" value="ArgoN"/>
    <property type="match status" value="1"/>
</dbReference>
<gene>
    <name evidence="5" type="ORF">VTL71DRAFT_11447</name>
</gene>
<dbReference type="Gene3D" id="2.170.260.10">
    <property type="entry name" value="paz domain"/>
    <property type="match status" value="1"/>
</dbReference>
<dbReference type="InterPro" id="IPR032473">
    <property type="entry name" value="Argonaute_Mid_dom"/>
</dbReference>
<evidence type="ECO:0000313" key="6">
    <source>
        <dbReference type="Proteomes" id="UP001595075"/>
    </source>
</evidence>
<feature type="compositionally biased region" description="Low complexity" evidence="2">
    <location>
        <begin position="67"/>
        <end position="76"/>
    </location>
</feature>
<dbReference type="InterPro" id="IPR036397">
    <property type="entry name" value="RNaseH_sf"/>
</dbReference>
<dbReference type="SUPFAM" id="SSF101690">
    <property type="entry name" value="PAZ domain"/>
    <property type="match status" value="1"/>
</dbReference>
<organism evidence="5 6">
    <name type="scientific">Oculimacula yallundae</name>
    <dbReference type="NCBI Taxonomy" id="86028"/>
    <lineage>
        <taxon>Eukaryota</taxon>
        <taxon>Fungi</taxon>
        <taxon>Dikarya</taxon>
        <taxon>Ascomycota</taxon>
        <taxon>Pezizomycotina</taxon>
        <taxon>Leotiomycetes</taxon>
        <taxon>Helotiales</taxon>
        <taxon>Ploettnerulaceae</taxon>
        <taxon>Oculimacula</taxon>
    </lineage>
</organism>
<dbReference type="SUPFAM" id="SSF53098">
    <property type="entry name" value="Ribonuclease H-like"/>
    <property type="match status" value="1"/>
</dbReference>
<dbReference type="InterPro" id="IPR045246">
    <property type="entry name" value="Piwi_ago-like"/>
</dbReference>
<proteinExistence type="inferred from homology"/>
<feature type="domain" description="PAZ" evidence="3">
    <location>
        <begin position="481"/>
        <end position="591"/>
    </location>
</feature>
<dbReference type="Pfam" id="PF16487">
    <property type="entry name" value="ArgoMid"/>
    <property type="match status" value="1"/>
</dbReference>
<dbReference type="PROSITE" id="PS50822">
    <property type="entry name" value="PIWI"/>
    <property type="match status" value="1"/>
</dbReference>
<dbReference type="Proteomes" id="UP001595075">
    <property type="component" value="Unassembled WGS sequence"/>
</dbReference>
<dbReference type="Pfam" id="PF02170">
    <property type="entry name" value="PAZ"/>
    <property type="match status" value="1"/>
</dbReference>